<dbReference type="OMA" id="RQDCARN"/>
<keyword evidence="1" id="KW-0175">Coiled coil</keyword>
<dbReference type="AlphaFoldDB" id="A0A8S1SAF6"/>
<feature type="compositionally biased region" description="Basic and acidic residues" evidence="2">
    <location>
        <begin position="189"/>
        <end position="207"/>
    </location>
</feature>
<comment type="caution">
    <text evidence="3">The sequence shown here is derived from an EMBL/GenBank/DDBJ whole genome shotgun (WGS) entry which is preliminary data.</text>
</comment>
<accession>A0A8S1SAF6</accession>
<feature type="compositionally biased region" description="Basic and acidic residues" evidence="2">
    <location>
        <begin position="217"/>
        <end position="226"/>
    </location>
</feature>
<organism evidence="3 4">
    <name type="scientific">Paramecium octaurelia</name>
    <dbReference type="NCBI Taxonomy" id="43137"/>
    <lineage>
        <taxon>Eukaryota</taxon>
        <taxon>Sar</taxon>
        <taxon>Alveolata</taxon>
        <taxon>Ciliophora</taxon>
        <taxon>Intramacronucleata</taxon>
        <taxon>Oligohymenophorea</taxon>
        <taxon>Peniculida</taxon>
        <taxon>Parameciidae</taxon>
        <taxon>Paramecium</taxon>
    </lineage>
</organism>
<gene>
    <name evidence="3" type="ORF">POCTA_138.1.T0070380</name>
</gene>
<proteinExistence type="predicted"/>
<name>A0A8S1SAF6_PAROT</name>
<feature type="region of interest" description="Disordered" evidence="2">
    <location>
        <begin position="148"/>
        <end position="167"/>
    </location>
</feature>
<dbReference type="OrthoDB" id="313531at2759"/>
<sequence length="753" mass="88021">MQSIRQQRMNKIMQVQGEVGQHKGYAAIKIAQNVHELLRKSKSETKCIGELAIQDIRKKLLQDQFNSIKMYDIPKGEDKPGIQFKSVHNMYDLQTLKMTKLYKKNQRNDIEKQVRSQLAKEPDKQLFLSEIYEQLEDNSDGEVLKRKQKVKEESLATQSKEYDDSKDQITDLKQWTKKMKELKKKQQNKKNESDIVDLPKSKDRTQSEIKNPLVRQDCARNQKIDKSNSPQNTQNTPKSYQDIMKNAVSRAKQLKSLNEDPSVERSIQQYLQKASTVALNELKEIGELNVDEEKGLSKNFDFTNEEVQRMYNTLVRVQFSQFKSEAEKAKFYQKQTQLIANKLIQKIKQNESIIEAKIATQENLRLETHDFHDKLIQIKQLSQQLQQEIEEMKDPKSSYNMQVSQSRKSLVNQFMSKQNKEKELQQDLNVLKESRIAYIHKILFNKKTLEQIDSDLQNKKKENKNIQRCLITFYFQILKNAQDVRNTGIAWVISRLNALNEKLNYQDFPDYLDQKAKEYLLQKATMLQEIEQLEKELSESFKQYKQEQSFDNSLAIIQQSLSHNDSLEISSLPSIFPYDSNKLSAIDLTQARIQASKSSRNNYQIDKLGPITLGLKNEDLENLENMLIRLNQKNLPVTNGTLIYRETQKRIKQQIKQQQGGSIEVSQINDSSTVLKEQAIHSYDKCNAQLNKIKIKLLHLDDEQVTRIVKEFDYKNYSKRFNIDPITVISCLVGGLRCDREIIKQGIKQTHYD</sequence>
<reference evidence="3" key="1">
    <citation type="submission" date="2021-01" db="EMBL/GenBank/DDBJ databases">
        <authorList>
            <consortium name="Genoscope - CEA"/>
            <person name="William W."/>
        </authorList>
    </citation>
    <scope>NUCLEOTIDE SEQUENCE</scope>
</reference>
<evidence type="ECO:0000313" key="3">
    <source>
        <dbReference type="EMBL" id="CAD8136417.1"/>
    </source>
</evidence>
<dbReference type="EMBL" id="CAJJDP010000006">
    <property type="protein sequence ID" value="CAD8136417.1"/>
    <property type="molecule type" value="Genomic_DNA"/>
</dbReference>
<dbReference type="Proteomes" id="UP000683925">
    <property type="component" value="Unassembled WGS sequence"/>
</dbReference>
<feature type="region of interest" description="Disordered" evidence="2">
    <location>
        <begin position="183"/>
        <end position="238"/>
    </location>
</feature>
<evidence type="ECO:0000256" key="1">
    <source>
        <dbReference type="SAM" id="Coils"/>
    </source>
</evidence>
<evidence type="ECO:0000256" key="2">
    <source>
        <dbReference type="SAM" id="MobiDB-lite"/>
    </source>
</evidence>
<keyword evidence="4" id="KW-1185">Reference proteome</keyword>
<evidence type="ECO:0000313" key="4">
    <source>
        <dbReference type="Proteomes" id="UP000683925"/>
    </source>
</evidence>
<feature type="coiled-coil region" evidence="1">
    <location>
        <begin position="516"/>
        <end position="547"/>
    </location>
</feature>
<feature type="compositionally biased region" description="Polar residues" evidence="2">
    <location>
        <begin position="227"/>
        <end position="238"/>
    </location>
</feature>
<protein>
    <submittedName>
        <fullName evidence="3">Uncharacterized protein</fullName>
    </submittedName>
</protein>